<comment type="caution">
    <text evidence="1">The sequence shown here is derived from an EMBL/GenBank/DDBJ whole genome shotgun (WGS) entry which is preliminary data.</text>
</comment>
<organism evidence="1 2">
    <name type="scientific">Luteimonas gilva</name>
    <dbReference type="NCBI Taxonomy" id="2572684"/>
    <lineage>
        <taxon>Bacteria</taxon>
        <taxon>Pseudomonadati</taxon>
        <taxon>Pseudomonadota</taxon>
        <taxon>Gammaproteobacteria</taxon>
        <taxon>Lysobacterales</taxon>
        <taxon>Lysobacteraceae</taxon>
        <taxon>Luteimonas</taxon>
    </lineage>
</organism>
<dbReference type="AlphaFoldDB" id="A0A4U5JPQ3"/>
<evidence type="ECO:0000313" key="1">
    <source>
        <dbReference type="EMBL" id="TKR30816.1"/>
    </source>
</evidence>
<name>A0A4U5JPQ3_9GAMM</name>
<dbReference type="RefSeq" id="WP_137267247.1">
    <property type="nucleotide sequence ID" value="NZ_SZUA01000002.1"/>
</dbReference>
<dbReference type="EMBL" id="SZUA01000002">
    <property type="protein sequence ID" value="TKR30816.1"/>
    <property type="molecule type" value="Genomic_DNA"/>
</dbReference>
<reference evidence="1 2" key="1">
    <citation type="submission" date="2019-04" db="EMBL/GenBank/DDBJ databases">
        <title>Reference strain of H23.</title>
        <authorList>
            <person name="Luo X."/>
        </authorList>
    </citation>
    <scope>NUCLEOTIDE SEQUENCE [LARGE SCALE GENOMIC DNA]</scope>
    <source>
        <strain evidence="1 2">H23</strain>
    </source>
</reference>
<evidence type="ECO:0000313" key="2">
    <source>
        <dbReference type="Proteomes" id="UP000308707"/>
    </source>
</evidence>
<proteinExistence type="predicted"/>
<dbReference type="Proteomes" id="UP000308707">
    <property type="component" value="Unassembled WGS sequence"/>
</dbReference>
<protein>
    <submittedName>
        <fullName evidence="1">Uncharacterized protein</fullName>
    </submittedName>
</protein>
<sequence length="86" mass="9013">MRAAICAVSLGAGRLAGPFIHDEIAGGHLLLFVLATVLERIAPKTAVRPLADSRMRIPLSFFFGAVPAAFRAFARRFGDGAADACG</sequence>
<gene>
    <name evidence="1" type="ORF">FCE95_12025</name>
</gene>
<accession>A0A4U5JPQ3</accession>
<keyword evidence="2" id="KW-1185">Reference proteome</keyword>